<accession>A0A7W9WB81</accession>
<name>A0A7W9WB81_9BACT</name>
<comment type="caution">
    <text evidence="3">The sequence shown here is derived from an EMBL/GenBank/DDBJ whole genome shotgun (WGS) entry which is preliminary data.</text>
</comment>
<keyword evidence="2" id="KW-0732">Signal</keyword>
<organism evidence="3 4">
    <name type="scientific">Hymenobacter luteus</name>
    <dbReference type="NCBI Taxonomy" id="1411122"/>
    <lineage>
        <taxon>Bacteria</taxon>
        <taxon>Pseudomonadati</taxon>
        <taxon>Bacteroidota</taxon>
        <taxon>Cytophagia</taxon>
        <taxon>Cytophagales</taxon>
        <taxon>Hymenobacteraceae</taxon>
        <taxon>Hymenobacter</taxon>
    </lineage>
</organism>
<dbReference type="RefSeq" id="WP_183401710.1">
    <property type="nucleotide sequence ID" value="NZ_JACHGG010000001.1"/>
</dbReference>
<sequence length="54" mass="5408">MKLSKAVLGAIVVGLTVQAAGCKDNDPTPNGEKGKKTEKESGQPPVNCPACGLG</sequence>
<evidence type="ECO:0000256" key="2">
    <source>
        <dbReference type="SAM" id="SignalP"/>
    </source>
</evidence>
<keyword evidence="4" id="KW-1185">Reference proteome</keyword>
<feature type="compositionally biased region" description="Basic and acidic residues" evidence="1">
    <location>
        <begin position="32"/>
        <end position="41"/>
    </location>
</feature>
<dbReference type="Proteomes" id="UP000532746">
    <property type="component" value="Unassembled WGS sequence"/>
</dbReference>
<feature type="chain" id="PRO_5030929279" evidence="2">
    <location>
        <begin position="20"/>
        <end position="54"/>
    </location>
</feature>
<gene>
    <name evidence="3" type="ORF">HNQ93_000960</name>
</gene>
<protein>
    <submittedName>
        <fullName evidence="3">Uncharacterized protein</fullName>
    </submittedName>
</protein>
<evidence type="ECO:0000256" key="1">
    <source>
        <dbReference type="SAM" id="MobiDB-lite"/>
    </source>
</evidence>
<feature type="region of interest" description="Disordered" evidence="1">
    <location>
        <begin position="21"/>
        <end position="54"/>
    </location>
</feature>
<proteinExistence type="predicted"/>
<dbReference type="EMBL" id="JACHGG010000001">
    <property type="protein sequence ID" value="MBB6058130.1"/>
    <property type="molecule type" value="Genomic_DNA"/>
</dbReference>
<evidence type="ECO:0000313" key="3">
    <source>
        <dbReference type="EMBL" id="MBB6058130.1"/>
    </source>
</evidence>
<reference evidence="3 4" key="1">
    <citation type="submission" date="2020-08" db="EMBL/GenBank/DDBJ databases">
        <title>Genomic Encyclopedia of Type Strains, Phase IV (KMG-IV): sequencing the most valuable type-strain genomes for metagenomic binning, comparative biology and taxonomic classification.</title>
        <authorList>
            <person name="Goeker M."/>
        </authorList>
    </citation>
    <scope>NUCLEOTIDE SEQUENCE [LARGE SCALE GENOMIC DNA]</scope>
    <source>
        <strain evidence="3 4">DSM 26718</strain>
    </source>
</reference>
<dbReference type="AlphaFoldDB" id="A0A7W9WB81"/>
<feature type="signal peptide" evidence="2">
    <location>
        <begin position="1"/>
        <end position="19"/>
    </location>
</feature>
<evidence type="ECO:0000313" key="4">
    <source>
        <dbReference type="Proteomes" id="UP000532746"/>
    </source>
</evidence>